<gene>
    <name evidence="5" type="ORF">SAMN05443574_101481</name>
</gene>
<evidence type="ECO:0000256" key="2">
    <source>
        <dbReference type="ARBA" id="ARBA00022898"/>
    </source>
</evidence>
<feature type="domain" description="Tryptophan synthase beta chain-like PALP" evidence="4">
    <location>
        <begin position="68"/>
        <end position="369"/>
    </location>
</feature>
<dbReference type="GO" id="GO:0009097">
    <property type="term" value="P:isoleucine biosynthetic process"/>
    <property type="evidence" value="ECO:0007669"/>
    <property type="project" value="TreeGrafter"/>
</dbReference>
<organism evidence="5 6">
    <name type="scientific">Haloarcula vallismortis</name>
    <name type="common">Halobacterium vallismortis</name>
    <dbReference type="NCBI Taxonomy" id="28442"/>
    <lineage>
        <taxon>Archaea</taxon>
        <taxon>Methanobacteriati</taxon>
        <taxon>Methanobacteriota</taxon>
        <taxon>Stenosarchaea group</taxon>
        <taxon>Halobacteria</taxon>
        <taxon>Halobacteriales</taxon>
        <taxon>Haloarculaceae</taxon>
        <taxon>Haloarcula</taxon>
    </lineage>
</organism>
<dbReference type="STRING" id="28442.SAMN05443574_101481"/>
<dbReference type="GO" id="GO:0003941">
    <property type="term" value="F:L-serine ammonia-lyase activity"/>
    <property type="evidence" value="ECO:0007669"/>
    <property type="project" value="TreeGrafter"/>
</dbReference>
<dbReference type="Pfam" id="PF00291">
    <property type="entry name" value="PALP"/>
    <property type="match status" value="1"/>
</dbReference>
<evidence type="ECO:0000313" key="6">
    <source>
        <dbReference type="Proteomes" id="UP000182573"/>
    </source>
</evidence>
<dbReference type="InterPro" id="IPR001926">
    <property type="entry name" value="TrpB-like_PALP"/>
</dbReference>
<dbReference type="EMBL" id="FNOF01000001">
    <property type="protein sequence ID" value="SDW13853.1"/>
    <property type="molecule type" value="Genomic_DNA"/>
</dbReference>
<dbReference type="GO" id="GO:0006565">
    <property type="term" value="P:L-serine catabolic process"/>
    <property type="evidence" value="ECO:0007669"/>
    <property type="project" value="TreeGrafter"/>
</dbReference>
<dbReference type="PANTHER" id="PTHR48078">
    <property type="entry name" value="THREONINE DEHYDRATASE, MITOCHONDRIAL-RELATED"/>
    <property type="match status" value="1"/>
</dbReference>
<dbReference type="GO" id="GO:0004794">
    <property type="term" value="F:threonine deaminase activity"/>
    <property type="evidence" value="ECO:0007669"/>
    <property type="project" value="TreeGrafter"/>
</dbReference>
<keyword evidence="3" id="KW-0456">Lyase</keyword>
<dbReference type="PANTHER" id="PTHR48078:SF6">
    <property type="entry name" value="L-THREONINE DEHYDRATASE CATABOLIC TDCB"/>
    <property type="match status" value="1"/>
</dbReference>
<reference evidence="5 6" key="1">
    <citation type="submission" date="2016-10" db="EMBL/GenBank/DDBJ databases">
        <authorList>
            <person name="de Groot N.N."/>
        </authorList>
    </citation>
    <scope>NUCLEOTIDE SEQUENCE [LARGE SCALE GENOMIC DNA]</scope>
    <source>
        <strain evidence="5 6">DSM 3756</strain>
    </source>
</reference>
<comment type="cofactor">
    <cofactor evidence="1">
        <name>pyridoxal 5'-phosphate</name>
        <dbReference type="ChEBI" id="CHEBI:597326"/>
    </cofactor>
</comment>
<sequence length="390" mass="39704">METTAAFRGLICTVCGAETDSTADRCPDCGGVLVGDYDVPDLTPTALSDATGPGRYEPLRPFSQDVTVTLGEGATPLVPVPDLADELGVDSVYVKDEGRNPTASLSDRKLSLSVTAAAQRGAERVVTPSTGNGAQASAAYAARAGIESKGFVPSRCPFLNKAMVNVHGGDMRVVEGRYDDAVSVFDEEVAEASDGWVPVAPGHPFRIEGAKSVAFETADDLDWTTPDAVVHPTGHGETVVGLERGFQAAADSGLTDSVPRIYAAQPDSTAAIADAASEGDDEPVTIDHPDTIVGPLEVPDPAAGAAALDSLERSGGGGVAVSDKDILAGAVDGCEMGPETGATGGTAVAGARALADDDAFDSDDVVVLVNPVAGSKEADLLRSHLMSQGI</sequence>
<protein>
    <submittedName>
        <fullName evidence="5">L-threonine synthase</fullName>
    </submittedName>
</protein>
<dbReference type="InterPro" id="IPR036052">
    <property type="entry name" value="TrpB-like_PALP_sf"/>
</dbReference>
<dbReference type="AlphaFoldDB" id="A0A1H2R347"/>
<dbReference type="RefSeq" id="WP_004518695.1">
    <property type="nucleotide sequence ID" value="NZ_FNOF01000001.1"/>
</dbReference>
<keyword evidence="2" id="KW-0663">Pyridoxal phosphate</keyword>
<dbReference type="GO" id="GO:0006567">
    <property type="term" value="P:L-threonine catabolic process"/>
    <property type="evidence" value="ECO:0007669"/>
    <property type="project" value="TreeGrafter"/>
</dbReference>
<evidence type="ECO:0000313" key="5">
    <source>
        <dbReference type="EMBL" id="SDW13853.1"/>
    </source>
</evidence>
<dbReference type="Gene3D" id="3.40.50.1100">
    <property type="match status" value="2"/>
</dbReference>
<evidence type="ECO:0000259" key="4">
    <source>
        <dbReference type="Pfam" id="PF00291"/>
    </source>
</evidence>
<dbReference type="Proteomes" id="UP000182573">
    <property type="component" value="Unassembled WGS sequence"/>
</dbReference>
<evidence type="ECO:0000256" key="3">
    <source>
        <dbReference type="ARBA" id="ARBA00023239"/>
    </source>
</evidence>
<proteinExistence type="predicted"/>
<dbReference type="SUPFAM" id="SSF53686">
    <property type="entry name" value="Tryptophan synthase beta subunit-like PLP-dependent enzymes"/>
    <property type="match status" value="1"/>
</dbReference>
<evidence type="ECO:0000256" key="1">
    <source>
        <dbReference type="ARBA" id="ARBA00001933"/>
    </source>
</evidence>
<dbReference type="InterPro" id="IPR050147">
    <property type="entry name" value="Ser/Thr_Dehydratase"/>
</dbReference>
<accession>A0A1H2R347</accession>
<name>A0A1H2R347_HALVA</name>